<proteinExistence type="predicted"/>
<dbReference type="RefSeq" id="WP_115345985.1">
    <property type="nucleotide sequence ID" value="NZ_UGPG01000001.1"/>
</dbReference>
<evidence type="ECO:0000313" key="2">
    <source>
        <dbReference type="EMBL" id="STY44468.1"/>
    </source>
</evidence>
<dbReference type="Proteomes" id="UP000254879">
    <property type="component" value="Unassembled WGS sequence"/>
</dbReference>
<feature type="transmembrane region" description="Helical" evidence="1">
    <location>
        <begin position="33"/>
        <end position="52"/>
    </location>
</feature>
<feature type="transmembrane region" description="Helical" evidence="1">
    <location>
        <begin position="7"/>
        <end position="27"/>
    </location>
</feature>
<dbReference type="AlphaFoldDB" id="A0A378MDQ8"/>
<reference evidence="2 3" key="1">
    <citation type="submission" date="2018-06" db="EMBL/GenBank/DDBJ databases">
        <authorList>
            <consortium name="Pathogen Informatics"/>
            <person name="Doyle S."/>
        </authorList>
    </citation>
    <scope>NUCLEOTIDE SEQUENCE [LARGE SCALE GENOMIC DNA]</scope>
    <source>
        <strain evidence="3">NCTC 10815</strain>
    </source>
</reference>
<keyword evidence="1" id="KW-0472">Membrane</keyword>
<dbReference type="EMBL" id="UGPG01000001">
    <property type="protein sequence ID" value="STY44468.1"/>
    <property type="molecule type" value="Genomic_DNA"/>
</dbReference>
<sequence length="62" mass="7153">MKKTHYVQLLFMACLIVVIALEGTNIISERMEYIVVAILLAVYIISFAVYGFTKNEKKINRK</sequence>
<accession>A0A378MDQ8</accession>
<name>A0A378MDQ8_LISGR</name>
<organism evidence="2 3">
    <name type="scientific">Listeria grayi</name>
    <name type="common">Listeria murrayi</name>
    <dbReference type="NCBI Taxonomy" id="1641"/>
    <lineage>
        <taxon>Bacteria</taxon>
        <taxon>Bacillati</taxon>
        <taxon>Bacillota</taxon>
        <taxon>Bacilli</taxon>
        <taxon>Bacillales</taxon>
        <taxon>Listeriaceae</taxon>
        <taxon>Listeria</taxon>
    </lineage>
</organism>
<evidence type="ECO:0000313" key="3">
    <source>
        <dbReference type="Proteomes" id="UP000254879"/>
    </source>
</evidence>
<keyword evidence="1" id="KW-0812">Transmembrane</keyword>
<gene>
    <name evidence="2" type="ORF">NCTC10815_01810</name>
</gene>
<evidence type="ECO:0000256" key="1">
    <source>
        <dbReference type="SAM" id="Phobius"/>
    </source>
</evidence>
<protein>
    <submittedName>
        <fullName evidence="2">Uncharacterized protein</fullName>
    </submittedName>
</protein>
<keyword evidence="1" id="KW-1133">Transmembrane helix</keyword>